<comment type="caution">
    <text evidence="1">The sequence shown here is derived from an EMBL/GenBank/DDBJ whole genome shotgun (WGS) entry which is preliminary data.</text>
</comment>
<accession>A0A9D4M816</accession>
<dbReference type="Proteomes" id="UP000828390">
    <property type="component" value="Unassembled WGS sequence"/>
</dbReference>
<dbReference type="EMBL" id="JAIWYP010000002">
    <property type="protein sequence ID" value="KAH3871519.1"/>
    <property type="molecule type" value="Genomic_DNA"/>
</dbReference>
<evidence type="ECO:0000313" key="1">
    <source>
        <dbReference type="EMBL" id="KAH3871519.1"/>
    </source>
</evidence>
<name>A0A9D4M816_DREPO</name>
<reference evidence="1" key="1">
    <citation type="journal article" date="2019" name="bioRxiv">
        <title>The Genome of the Zebra Mussel, Dreissena polymorpha: A Resource for Invasive Species Research.</title>
        <authorList>
            <person name="McCartney M.A."/>
            <person name="Auch B."/>
            <person name="Kono T."/>
            <person name="Mallez S."/>
            <person name="Zhang Y."/>
            <person name="Obille A."/>
            <person name="Becker A."/>
            <person name="Abrahante J.E."/>
            <person name="Garbe J."/>
            <person name="Badalamenti J.P."/>
            <person name="Herman A."/>
            <person name="Mangelson H."/>
            <person name="Liachko I."/>
            <person name="Sullivan S."/>
            <person name="Sone E.D."/>
            <person name="Koren S."/>
            <person name="Silverstein K.A.T."/>
            <person name="Beckman K.B."/>
            <person name="Gohl D.M."/>
        </authorList>
    </citation>
    <scope>NUCLEOTIDE SEQUENCE</scope>
    <source>
        <strain evidence="1">Duluth1</strain>
        <tissue evidence="1">Whole animal</tissue>
    </source>
</reference>
<gene>
    <name evidence="1" type="ORF">DPMN_034722</name>
</gene>
<keyword evidence="2" id="KW-1185">Reference proteome</keyword>
<protein>
    <submittedName>
        <fullName evidence="1">Uncharacterized protein</fullName>
    </submittedName>
</protein>
<proteinExistence type="predicted"/>
<evidence type="ECO:0000313" key="2">
    <source>
        <dbReference type="Proteomes" id="UP000828390"/>
    </source>
</evidence>
<organism evidence="1 2">
    <name type="scientific">Dreissena polymorpha</name>
    <name type="common">Zebra mussel</name>
    <name type="synonym">Mytilus polymorpha</name>
    <dbReference type="NCBI Taxonomy" id="45954"/>
    <lineage>
        <taxon>Eukaryota</taxon>
        <taxon>Metazoa</taxon>
        <taxon>Spiralia</taxon>
        <taxon>Lophotrochozoa</taxon>
        <taxon>Mollusca</taxon>
        <taxon>Bivalvia</taxon>
        <taxon>Autobranchia</taxon>
        <taxon>Heteroconchia</taxon>
        <taxon>Euheterodonta</taxon>
        <taxon>Imparidentia</taxon>
        <taxon>Neoheterodontei</taxon>
        <taxon>Myida</taxon>
        <taxon>Dreissenoidea</taxon>
        <taxon>Dreissenidae</taxon>
        <taxon>Dreissena</taxon>
    </lineage>
</organism>
<sequence length="62" mass="6898">MPSGARKLEHFTAQLKIDGCLNMVYEFLNLGKFLKYRPVSSRFVSSLTIYVIVSGTSVAELA</sequence>
<dbReference type="AlphaFoldDB" id="A0A9D4M816"/>
<reference evidence="1" key="2">
    <citation type="submission" date="2020-11" db="EMBL/GenBank/DDBJ databases">
        <authorList>
            <person name="McCartney M.A."/>
            <person name="Auch B."/>
            <person name="Kono T."/>
            <person name="Mallez S."/>
            <person name="Becker A."/>
            <person name="Gohl D.M."/>
            <person name="Silverstein K.A.T."/>
            <person name="Koren S."/>
            <person name="Bechman K.B."/>
            <person name="Herman A."/>
            <person name="Abrahante J.E."/>
            <person name="Garbe J."/>
        </authorList>
    </citation>
    <scope>NUCLEOTIDE SEQUENCE</scope>
    <source>
        <strain evidence="1">Duluth1</strain>
        <tissue evidence="1">Whole animal</tissue>
    </source>
</reference>